<keyword evidence="3" id="KW-1185">Reference proteome</keyword>
<comment type="caution">
    <text evidence="2">The sequence shown here is derived from an EMBL/GenBank/DDBJ whole genome shotgun (WGS) entry which is preliminary data.</text>
</comment>
<evidence type="ECO:0000313" key="2">
    <source>
        <dbReference type="EMBL" id="NKC32671.1"/>
    </source>
</evidence>
<proteinExistence type="predicted"/>
<sequence length="344" mass="37406">MTDSVAPAAEDALTEARRLSAEYGTAFANHTAMVLWAMRDLGGTEAQARRFLAHYIRDNGLGSMAPADGWIDRNDWTARLGDRRAEAAYRAFFRLELGRLGSPRALQRQYLPRLLPGIAASALHALMRLAYAVDSGTPSEVAAALGYWAATYLPLGEGIGAAAVTDQPAGVLLAVAAKPALRAMEFDDGLLWHAMRRTAAMPDFAAVHDWLAVQPDSIARMARDSLLLFGATLDFCALHALTGTHWLRLVLPALDPADQSRAIRFFWQAIASVYPKMGCPPPLTAEAAARMRALPAPDWPAIAAAACRSDDEHDISLTWSCRCEEAQWGDRLYRVLAARRLGLA</sequence>
<evidence type="ECO:0000313" key="3">
    <source>
        <dbReference type="Proteomes" id="UP000787635"/>
    </source>
</evidence>
<organism evidence="2 3">
    <name type="scientific">Falsiroseomonas selenitidurans</name>
    <dbReference type="NCBI Taxonomy" id="2716335"/>
    <lineage>
        <taxon>Bacteria</taxon>
        <taxon>Pseudomonadati</taxon>
        <taxon>Pseudomonadota</taxon>
        <taxon>Alphaproteobacteria</taxon>
        <taxon>Acetobacterales</taxon>
        <taxon>Roseomonadaceae</taxon>
        <taxon>Falsiroseomonas</taxon>
    </lineage>
</organism>
<dbReference type="Proteomes" id="UP000787635">
    <property type="component" value="Unassembled WGS sequence"/>
</dbReference>
<dbReference type="PANTHER" id="PTHR35870:SF1">
    <property type="entry name" value="PROTEIN, PUTATIVE (AFU_ORTHOLOGUE AFUA_5G03330)-RELATED"/>
    <property type="match status" value="1"/>
</dbReference>
<dbReference type="Pfam" id="PF14027">
    <property type="entry name" value="Questin_oxidase"/>
    <property type="match status" value="1"/>
</dbReference>
<dbReference type="EMBL" id="JAAVNE010000030">
    <property type="protein sequence ID" value="NKC32671.1"/>
    <property type="molecule type" value="Genomic_DNA"/>
</dbReference>
<dbReference type="InterPro" id="IPR025337">
    <property type="entry name" value="Questin_oxidase-like"/>
</dbReference>
<keyword evidence="1" id="KW-0560">Oxidoreductase</keyword>
<dbReference type="RefSeq" id="WP_168033022.1">
    <property type="nucleotide sequence ID" value="NZ_JAAVNE010000030.1"/>
</dbReference>
<dbReference type="PANTHER" id="PTHR35870">
    <property type="entry name" value="PROTEIN, PUTATIVE (AFU_ORTHOLOGUE AFUA_5G03330)-RELATED"/>
    <property type="match status" value="1"/>
</dbReference>
<reference evidence="2 3" key="1">
    <citation type="submission" date="2020-03" db="EMBL/GenBank/DDBJ databases">
        <title>Roseomonas selenitidurans sp. nov. isolated from urban soil.</title>
        <authorList>
            <person name="Liu H."/>
        </authorList>
    </citation>
    <scope>NUCLEOTIDE SEQUENCE [LARGE SCALE GENOMIC DNA]</scope>
    <source>
        <strain evidence="2 3">BU-1</strain>
    </source>
</reference>
<name>A0ABX1E669_9PROT</name>
<protein>
    <submittedName>
        <fullName evidence="2">Questin oxidase family protein</fullName>
    </submittedName>
</protein>
<gene>
    <name evidence="2" type="ORF">HEQ75_17530</name>
</gene>
<evidence type="ECO:0000256" key="1">
    <source>
        <dbReference type="ARBA" id="ARBA00023002"/>
    </source>
</evidence>
<accession>A0ABX1E669</accession>